<feature type="coiled-coil region" evidence="1">
    <location>
        <begin position="21"/>
        <end position="55"/>
    </location>
</feature>
<evidence type="ECO:0000313" key="2">
    <source>
        <dbReference type="EMBL" id="QAA80958.1"/>
    </source>
</evidence>
<dbReference type="AlphaFoldDB" id="A0A410G102"/>
<evidence type="ECO:0000256" key="1">
    <source>
        <dbReference type="SAM" id="Coils"/>
    </source>
</evidence>
<dbReference type="Proteomes" id="UP000285517">
    <property type="component" value="Chromosome"/>
</dbReference>
<evidence type="ECO:0000313" key="3">
    <source>
        <dbReference type="Proteomes" id="UP000285517"/>
    </source>
</evidence>
<protein>
    <submittedName>
        <fullName evidence="2">Hydrolase</fullName>
    </submittedName>
</protein>
<proteinExistence type="predicted"/>
<name>A0A410G102_9FLAO</name>
<reference evidence="2 3" key="1">
    <citation type="submission" date="2019-01" db="EMBL/GenBank/DDBJ databases">
        <title>Complete genome sequencing of Aequorivita sp. H23M31.</title>
        <authorList>
            <person name="Bae J.-W."/>
        </authorList>
    </citation>
    <scope>NUCLEOTIDE SEQUENCE [LARGE SCALE GENOMIC DNA]</scope>
    <source>
        <strain evidence="2 3">H23M31</strain>
    </source>
</reference>
<dbReference type="KEGG" id="aev:EI546_04095"/>
<sequence length="164" mass="19108">MKRQIFLYLFLFTLLLVIFQYMNEKSIFENQENKIDNLRAKLEVAEDSISDLNDKVGELNYFTLQGNENAMSYLESFGYDSNDIEKLVTNQIYDQNLLKGNNPLVPFDGMNGEMKINKLKFLNHKWILADFTDGTYWGEMILEYSIGEDKVLTLNTIASTIYPQ</sequence>
<organism evidence="2 3">
    <name type="scientific">Aequorivita ciconiae</name>
    <dbReference type="NCBI Taxonomy" id="2494375"/>
    <lineage>
        <taxon>Bacteria</taxon>
        <taxon>Pseudomonadati</taxon>
        <taxon>Bacteroidota</taxon>
        <taxon>Flavobacteriia</taxon>
        <taxon>Flavobacteriales</taxon>
        <taxon>Flavobacteriaceae</taxon>
        <taxon>Aequorivita</taxon>
    </lineage>
</organism>
<dbReference type="RefSeq" id="WP_128249351.1">
    <property type="nucleotide sequence ID" value="NZ_CP034951.1"/>
</dbReference>
<dbReference type="OrthoDB" id="1451701at2"/>
<keyword evidence="3" id="KW-1185">Reference proteome</keyword>
<accession>A0A410G102</accession>
<dbReference type="GO" id="GO:0016787">
    <property type="term" value="F:hydrolase activity"/>
    <property type="evidence" value="ECO:0007669"/>
    <property type="project" value="UniProtKB-KW"/>
</dbReference>
<keyword evidence="2" id="KW-0378">Hydrolase</keyword>
<dbReference type="EMBL" id="CP034951">
    <property type="protein sequence ID" value="QAA80958.1"/>
    <property type="molecule type" value="Genomic_DNA"/>
</dbReference>
<gene>
    <name evidence="2" type="ORF">EI546_04095</name>
</gene>
<keyword evidence="1" id="KW-0175">Coiled coil</keyword>